<accession>A0A5K7ZGY2</accession>
<dbReference type="Pfam" id="PF03548">
    <property type="entry name" value="LolA"/>
    <property type="match status" value="1"/>
</dbReference>
<proteinExistence type="predicted"/>
<dbReference type="PANTHER" id="PTHR35869">
    <property type="entry name" value="OUTER-MEMBRANE LIPOPROTEIN CARRIER PROTEIN"/>
    <property type="match status" value="1"/>
</dbReference>
<evidence type="ECO:0000313" key="3">
    <source>
        <dbReference type="Proteomes" id="UP000427769"/>
    </source>
</evidence>
<dbReference type="KEGG" id="dwd:DSCW_27740"/>
<dbReference type="Gene3D" id="2.50.20.10">
    <property type="entry name" value="Lipoprotein localisation LolA/LolB/LppX"/>
    <property type="match status" value="1"/>
</dbReference>
<protein>
    <recommendedName>
        <fullName evidence="4">Outer-membrane lipoprotein carrier protein</fullName>
    </recommendedName>
</protein>
<dbReference type="Proteomes" id="UP000427769">
    <property type="component" value="Chromosome"/>
</dbReference>
<reference evidence="2 3" key="1">
    <citation type="submission" date="2019-11" db="EMBL/GenBank/DDBJ databases">
        <title>Comparative genomics of hydrocarbon-degrading Desulfosarcina strains.</title>
        <authorList>
            <person name="Watanabe M."/>
            <person name="Kojima H."/>
            <person name="Fukui M."/>
        </authorList>
    </citation>
    <scope>NUCLEOTIDE SEQUENCE [LARGE SCALE GENOMIC DNA]</scope>
    <source>
        <strain evidence="2 3">PP31</strain>
    </source>
</reference>
<dbReference type="SUPFAM" id="SSF89392">
    <property type="entry name" value="Prokaryotic lipoproteins and lipoprotein localization factors"/>
    <property type="match status" value="1"/>
</dbReference>
<dbReference type="AlphaFoldDB" id="A0A5K7ZGY2"/>
<keyword evidence="1" id="KW-0732">Signal</keyword>
<evidence type="ECO:0000313" key="2">
    <source>
        <dbReference type="EMBL" id="BBO75357.1"/>
    </source>
</evidence>
<dbReference type="InterPro" id="IPR029046">
    <property type="entry name" value="LolA/LolB/LppX"/>
</dbReference>
<evidence type="ECO:0000256" key="1">
    <source>
        <dbReference type="ARBA" id="ARBA00022729"/>
    </source>
</evidence>
<evidence type="ECO:0008006" key="4">
    <source>
        <dbReference type="Google" id="ProtNLM"/>
    </source>
</evidence>
<dbReference type="InterPro" id="IPR004564">
    <property type="entry name" value="OM_lipoprot_carrier_LolA-like"/>
</dbReference>
<dbReference type="EMBL" id="AP021875">
    <property type="protein sequence ID" value="BBO75357.1"/>
    <property type="molecule type" value="Genomic_DNA"/>
</dbReference>
<gene>
    <name evidence="2" type="ORF">DSCW_27740</name>
</gene>
<sequence>MLLLILSAGLCLGWADSWEGIRAAAEDVNSISADFVQEKHLPILAKPLVSNGRFVYRRPDSLRWEYFSPVKSVLLMVDGKARRFVESEQGLVEDAGARMQAMQFVMPEIGGWLSGRFEDNPMFDARLEENGRIVLIPKDEGMARFIQRIELLLSEQPGVIEQVLIFEGEKAYTRMQFTDIQVNPVIEDRLFREVQ</sequence>
<dbReference type="CDD" id="cd16325">
    <property type="entry name" value="LolA"/>
    <property type="match status" value="1"/>
</dbReference>
<dbReference type="PANTHER" id="PTHR35869:SF1">
    <property type="entry name" value="OUTER-MEMBRANE LIPOPROTEIN CARRIER PROTEIN"/>
    <property type="match status" value="1"/>
</dbReference>
<dbReference type="RefSeq" id="WP_170302275.1">
    <property type="nucleotide sequence ID" value="NZ_AP021875.1"/>
</dbReference>
<name>A0A5K7ZGY2_9BACT</name>
<organism evidence="2 3">
    <name type="scientific">Desulfosarcina widdelii</name>
    <dbReference type="NCBI Taxonomy" id="947919"/>
    <lineage>
        <taxon>Bacteria</taxon>
        <taxon>Pseudomonadati</taxon>
        <taxon>Thermodesulfobacteriota</taxon>
        <taxon>Desulfobacteria</taxon>
        <taxon>Desulfobacterales</taxon>
        <taxon>Desulfosarcinaceae</taxon>
        <taxon>Desulfosarcina</taxon>
    </lineage>
</organism>
<keyword evidence="3" id="KW-1185">Reference proteome</keyword>